<dbReference type="PANTHER" id="PTHR11935:SF94">
    <property type="entry name" value="TENZING NORGAY, ISOFORM C"/>
    <property type="match status" value="1"/>
</dbReference>
<dbReference type="InterPro" id="IPR001279">
    <property type="entry name" value="Metallo-B-lactamas"/>
</dbReference>
<keyword evidence="8" id="KW-0862">Zinc</keyword>
<dbReference type="InterPro" id="IPR032282">
    <property type="entry name" value="HAGH_C"/>
</dbReference>
<dbReference type="Proteomes" id="UP000789342">
    <property type="component" value="Unassembled WGS sequence"/>
</dbReference>
<dbReference type="InterPro" id="IPR035680">
    <property type="entry name" value="Clx_II_MBL"/>
</dbReference>
<sequence>MHIIPIPIFEHNYSYLIVDDKANEAAVVDPGEPQKVLTALAQTSAKLTSILTTHHHPHHANGNIELVLSKPTLAVYGADARIPELNYVCKHNEEFTVGTLKVRSLHTPSHTKGSVCYYVRDGDEMNEEKEKAVFTGDTLLVGGCGRFVEGDAKDMYHVLYSILGSLPKDTQVFCGHESAFLNLQFASTIDPNNPNLHKKLNWVQAQSTYRTVPSTIEEELEYNPYLRVSEPSIQQATNVSDNFEVMTMLRALNDNFNAQHHRSSRANGHNGIVRINGIGGINGINGLNRINEMAGINGMNGISTLM</sequence>
<protein>
    <recommendedName>
        <fullName evidence="5">hydroxyacylglutathione hydrolase</fullName>
        <ecNumber evidence="5">3.1.2.6</ecNumber>
    </recommendedName>
    <alternativeName>
        <fullName evidence="9">Glyoxalase II</fullName>
    </alternativeName>
</protein>
<proteinExistence type="inferred from homology"/>
<evidence type="ECO:0000256" key="4">
    <source>
        <dbReference type="ARBA" id="ARBA00006759"/>
    </source>
</evidence>
<keyword evidence="6" id="KW-0479">Metal-binding</keyword>
<keyword evidence="7" id="KW-0378">Hydrolase</keyword>
<comment type="similarity">
    <text evidence="4">Belongs to the metallo-beta-lactamase superfamily. Glyoxalase II family.</text>
</comment>
<evidence type="ECO:0000256" key="8">
    <source>
        <dbReference type="ARBA" id="ARBA00022833"/>
    </source>
</evidence>
<dbReference type="InterPro" id="IPR036866">
    <property type="entry name" value="RibonucZ/Hydroxyglut_hydro"/>
</dbReference>
<dbReference type="SUPFAM" id="SSF56281">
    <property type="entry name" value="Metallo-hydrolase/oxidoreductase"/>
    <property type="match status" value="1"/>
</dbReference>
<evidence type="ECO:0000256" key="1">
    <source>
        <dbReference type="ARBA" id="ARBA00001623"/>
    </source>
</evidence>
<evidence type="ECO:0000256" key="9">
    <source>
        <dbReference type="ARBA" id="ARBA00031044"/>
    </source>
</evidence>
<evidence type="ECO:0000256" key="7">
    <source>
        <dbReference type="ARBA" id="ARBA00022801"/>
    </source>
</evidence>
<evidence type="ECO:0000259" key="10">
    <source>
        <dbReference type="SMART" id="SM00849"/>
    </source>
</evidence>
<keyword evidence="12" id="KW-1185">Reference proteome</keyword>
<dbReference type="CDD" id="cd07723">
    <property type="entry name" value="hydroxyacylglutathione_hydrolase_MBL-fold"/>
    <property type="match status" value="1"/>
</dbReference>
<dbReference type="GO" id="GO:0004416">
    <property type="term" value="F:hydroxyacylglutathione hydrolase activity"/>
    <property type="evidence" value="ECO:0007669"/>
    <property type="project" value="UniProtKB-EC"/>
</dbReference>
<dbReference type="EC" id="3.1.2.6" evidence="5"/>
<reference evidence="11" key="1">
    <citation type="submission" date="2021-06" db="EMBL/GenBank/DDBJ databases">
        <authorList>
            <person name="Kallberg Y."/>
            <person name="Tangrot J."/>
            <person name="Rosling A."/>
        </authorList>
    </citation>
    <scope>NUCLEOTIDE SEQUENCE</scope>
    <source>
        <strain evidence="11">CL551</strain>
    </source>
</reference>
<evidence type="ECO:0000313" key="12">
    <source>
        <dbReference type="Proteomes" id="UP000789342"/>
    </source>
</evidence>
<dbReference type="GO" id="GO:0046872">
    <property type="term" value="F:metal ion binding"/>
    <property type="evidence" value="ECO:0007669"/>
    <property type="project" value="UniProtKB-KW"/>
</dbReference>
<evidence type="ECO:0000256" key="3">
    <source>
        <dbReference type="ARBA" id="ARBA00004963"/>
    </source>
</evidence>
<organism evidence="11 12">
    <name type="scientific">Acaulospora morrowiae</name>
    <dbReference type="NCBI Taxonomy" id="94023"/>
    <lineage>
        <taxon>Eukaryota</taxon>
        <taxon>Fungi</taxon>
        <taxon>Fungi incertae sedis</taxon>
        <taxon>Mucoromycota</taxon>
        <taxon>Glomeromycotina</taxon>
        <taxon>Glomeromycetes</taxon>
        <taxon>Diversisporales</taxon>
        <taxon>Acaulosporaceae</taxon>
        <taxon>Acaulospora</taxon>
    </lineage>
</organism>
<dbReference type="Gene3D" id="3.60.15.10">
    <property type="entry name" value="Ribonuclease Z/Hydroxyacylglutathione hydrolase-like"/>
    <property type="match status" value="1"/>
</dbReference>
<gene>
    <name evidence="11" type="ORF">AMORRO_LOCUS694</name>
</gene>
<dbReference type="SMART" id="SM00849">
    <property type="entry name" value="Lactamase_B"/>
    <property type="match status" value="1"/>
</dbReference>
<dbReference type="Pfam" id="PF16123">
    <property type="entry name" value="HAGH_C"/>
    <property type="match status" value="1"/>
</dbReference>
<evidence type="ECO:0000256" key="6">
    <source>
        <dbReference type="ARBA" id="ARBA00022723"/>
    </source>
</evidence>
<comment type="pathway">
    <text evidence="3">Secondary metabolite metabolism; methylglyoxal degradation; (R)-lactate from methylglyoxal: step 2/2.</text>
</comment>
<feature type="domain" description="Metallo-beta-lactamase" evidence="10">
    <location>
        <begin position="11"/>
        <end position="176"/>
    </location>
</feature>
<dbReference type="Pfam" id="PF00753">
    <property type="entry name" value="Lactamase_B"/>
    <property type="match status" value="1"/>
</dbReference>
<comment type="catalytic activity">
    <reaction evidence="1">
        <text>an S-(2-hydroxyacyl)glutathione + H2O = a 2-hydroxy carboxylate + glutathione + H(+)</text>
        <dbReference type="Rhea" id="RHEA:21864"/>
        <dbReference type="ChEBI" id="CHEBI:15377"/>
        <dbReference type="ChEBI" id="CHEBI:15378"/>
        <dbReference type="ChEBI" id="CHEBI:57925"/>
        <dbReference type="ChEBI" id="CHEBI:58896"/>
        <dbReference type="ChEBI" id="CHEBI:71261"/>
        <dbReference type="EC" id="3.1.2.6"/>
    </reaction>
</comment>
<evidence type="ECO:0000256" key="5">
    <source>
        <dbReference type="ARBA" id="ARBA00011917"/>
    </source>
</evidence>
<evidence type="ECO:0000313" key="11">
    <source>
        <dbReference type="EMBL" id="CAG8447243.1"/>
    </source>
</evidence>
<evidence type="ECO:0000256" key="2">
    <source>
        <dbReference type="ARBA" id="ARBA00001947"/>
    </source>
</evidence>
<comment type="cofactor">
    <cofactor evidence="2">
        <name>Zn(2+)</name>
        <dbReference type="ChEBI" id="CHEBI:29105"/>
    </cofactor>
</comment>
<dbReference type="HAMAP" id="MF_01374">
    <property type="entry name" value="Glyoxalase_2"/>
    <property type="match status" value="1"/>
</dbReference>
<comment type="caution">
    <text evidence="11">The sequence shown here is derived from an EMBL/GenBank/DDBJ whole genome shotgun (WGS) entry which is preliminary data.</text>
</comment>
<dbReference type="EMBL" id="CAJVPV010000219">
    <property type="protein sequence ID" value="CAG8447243.1"/>
    <property type="molecule type" value="Genomic_DNA"/>
</dbReference>
<dbReference type="InterPro" id="IPR017782">
    <property type="entry name" value="Hydroxyacylglutathione_Hdrlase"/>
</dbReference>
<dbReference type="AlphaFoldDB" id="A0A9N8YTN9"/>
<dbReference type="NCBIfam" id="TIGR03413">
    <property type="entry name" value="GSH_gloB"/>
    <property type="match status" value="1"/>
</dbReference>
<dbReference type="OrthoDB" id="515692at2759"/>
<accession>A0A9N8YTN9</accession>
<dbReference type="PANTHER" id="PTHR11935">
    <property type="entry name" value="BETA LACTAMASE DOMAIN"/>
    <property type="match status" value="1"/>
</dbReference>
<dbReference type="GO" id="GO:0019243">
    <property type="term" value="P:methylglyoxal catabolic process to D-lactate via S-lactoyl-glutathione"/>
    <property type="evidence" value="ECO:0007669"/>
    <property type="project" value="InterPro"/>
</dbReference>
<name>A0A9N8YTN9_9GLOM</name>